<gene>
    <name evidence="2" type="ORF">RirG_125020</name>
</gene>
<dbReference type="Proteomes" id="UP000022910">
    <property type="component" value="Unassembled WGS sequence"/>
</dbReference>
<name>A0A015J9S2_RHIIW</name>
<accession>A0A015J9S2</accession>
<comment type="caution">
    <text evidence="2">The sequence shown here is derived from an EMBL/GenBank/DDBJ whole genome shotgun (WGS) entry which is preliminary data.</text>
</comment>
<evidence type="ECO:0000313" key="2">
    <source>
        <dbReference type="EMBL" id="EXX66312.1"/>
    </source>
</evidence>
<protein>
    <submittedName>
        <fullName evidence="2">Uncharacterized protein</fullName>
    </submittedName>
</protein>
<evidence type="ECO:0000313" key="3">
    <source>
        <dbReference type="Proteomes" id="UP000022910"/>
    </source>
</evidence>
<organism evidence="2 3">
    <name type="scientific">Rhizophagus irregularis (strain DAOM 197198w)</name>
    <name type="common">Glomus intraradices</name>
    <dbReference type="NCBI Taxonomy" id="1432141"/>
    <lineage>
        <taxon>Eukaryota</taxon>
        <taxon>Fungi</taxon>
        <taxon>Fungi incertae sedis</taxon>
        <taxon>Mucoromycota</taxon>
        <taxon>Glomeromycotina</taxon>
        <taxon>Glomeromycetes</taxon>
        <taxon>Glomerales</taxon>
        <taxon>Glomeraceae</taxon>
        <taxon>Rhizophagus</taxon>
    </lineage>
</organism>
<sequence length="80" mass="8871">MDMDKATRHKSSQIQSHSASPSWPFLILVTGKSGLDKTNILANLFLGNKAECIYKDKKGPRGTSYGSRYRISRAIVPPYA</sequence>
<dbReference type="HOGENOM" id="CLU_2591034_0_0_1"/>
<dbReference type="AlphaFoldDB" id="A0A015J9S2"/>
<feature type="region of interest" description="Disordered" evidence="1">
    <location>
        <begin position="1"/>
        <end position="20"/>
    </location>
</feature>
<reference evidence="2 3" key="1">
    <citation type="submission" date="2014-02" db="EMBL/GenBank/DDBJ databases">
        <title>Single nucleus genome sequencing reveals high similarity among nuclei of an endomycorrhizal fungus.</title>
        <authorList>
            <person name="Lin K."/>
            <person name="Geurts R."/>
            <person name="Zhang Z."/>
            <person name="Limpens E."/>
            <person name="Saunders D.G."/>
            <person name="Mu D."/>
            <person name="Pang E."/>
            <person name="Cao H."/>
            <person name="Cha H."/>
            <person name="Lin T."/>
            <person name="Zhou Q."/>
            <person name="Shang Y."/>
            <person name="Li Y."/>
            <person name="Ivanov S."/>
            <person name="Sharma T."/>
            <person name="Velzen R.V."/>
            <person name="Ruijter N.D."/>
            <person name="Aanen D.K."/>
            <person name="Win J."/>
            <person name="Kamoun S."/>
            <person name="Bisseling T."/>
            <person name="Huang S."/>
        </authorList>
    </citation>
    <scope>NUCLEOTIDE SEQUENCE [LARGE SCALE GENOMIC DNA]</scope>
    <source>
        <strain evidence="3">DAOM197198w</strain>
    </source>
</reference>
<proteinExistence type="predicted"/>
<evidence type="ECO:0000256" key="1">
    <source>
        <dbReference type="SAM" id="MobiDB-lite"/>
    </source>
</evidence>
<dbReference type="EMBL" id="JEMT01019151">
    <property type="protein sequence ID" value="EXX66312.1"/>
    <property type="molecule type" value="Genomic_DNA"/>
</dbReference>
<keyword evidence="3" id="KW-1185">Reference proteome</keyword>